<proteinExistence type="predicted"/>
<dbReference type="PANTHER" id="PTHR35889">
    <property type="entry name" value="CYCLOINULO-OLIGOSACCHARIDE FRUCTANOTRANSFERASE-RELATED"/>
    <property type="match status" value="1"/>
</dbReference>
<organism evidence="2">
    <name type="scientific">marine metagenome</name>
    <dbReference type="NCBI Taxonomy" id="408172"/>
    <lineage>
        <taxon>unclassified sequences</taxon>
        <taxon>metagenomes</taxon>
        <taxon>ecological metagenomes</taxon>
    </lineage>
</organism>
<dbReference type="InterPro" id="IPR022655">
    <property type="entry name" value="DUF1553"/>
</dbReference>
<feature type="domain" description="DUF1553" evidence="1">
    <location>
        <begin position="6"/>
        <end position="126"/>
    </location>
</feature>
<protein>
    <recommendedName>
        <fullName evidence="1">DUF1553 domain-containing protein</fullName>
    </recommendedName>
</protein>
<evidence type="ECO:0000313" key="2">
    <source>
        <dbReference type="EMBL" id="SVC86304.1"/>
    </source>
</evidence>
<sequence>ELDLALGGSTWSYENRKLVFNHTSEDNTNYLTNRRSIYLPVIRNNVYDLFQLFDFPNPNSMCGDRTPTTTPQQALYLMNSPFVRQAAIDFSKKGFGSDPKVRIHLLYNSAFHRDAEPDEIRQSLRFLESFSSKSEPSDKWHAFAQSLICSNEFLYLE</sequence>
<dbReference type="AlphaFoldDB" id="A0A382QLE3"/>
<evidence type="ECO:0000259" key="1">
    <source>
        <dbReference type="Pfam" id="PF07587"/>
    </source>
</evidence>
<dbReference type="Pfam" id="PF07587">
    <property type="entry name" value="PSD1"/>
    <property type="match status" value="1"/>
</dbReference>
<feature type="non-terminal residue" evidence="2">
    <location>
        <position position="1"/>
    </location>
</feature>
<dbReference type="EMBL" id="UINC01115346">
    <property type="protein sequence ID" value="SVC86304.1"/>
    <property type="molecule type" value="Genomic_DNA"/>
</dbReference>
<dbReference type="PANTHER" id="PTHR35889:SF3">
    <property type="entry name" value="F-BOX DOMAIN-CONTAINING PROTEIN"/>
    <property type="match status" value="1"/>
</dbReference>
<accession>A0A382QLE3</accession>
<gene>
    <name evidence="2" type="ORF">METZ01_LOCUS339158</name>
</gene>
<reference evidence="2" key="1">
    <citation type="submission" date="2018-05" db="EMBL/GenBank/DDBJ databases">
        <authorList>
            <person name="Lanie J.A."/>
            <person name="Ng W.-L."/>
            <person name="Kazmierczak K.M."/>
            <person name="Andrzejewski T.M."/>
            <person name="Davidsen T.M."/>
            <person name="Wayne K.J."/>
            <person name="Tettelin H."/>
            <person name="Glass J.I."/>
            <person name="Rusch D."/>
            <person name="Podicherti R."/>
            <person name="Tsui H.-C.T."/>
            <person name="Winkler M.E."/>
        </authorList>
    </citation>
    <scope>NUCLEOTIDE SEQUENCE</scope>
</reference>
<name>A0A382QLE3_9ZZZZ</name>